<dbReference type="InterPro" id="IPR003615">
    <property type="entry name" value="HNH_nuc"/>
</dbReference>
<dbReference type="SUPFAM" id="SSF54171">
    <property type="entry name" value="DNA-binding domain"/>
    <property type="match status" value="1"/>
</dbReference>
<dbReference type="GO" id="GO:0003677">
    <property type="term" value="F:DNA binding"/>
    <property type="evidence" value="ECO:0007669"/>
    <property type="project" value="InterPro"/>
</dbReference>
<dbReference type="Gene3D" id="3.30.730.10">
    <property type="entry name" value="AP2/ERF domain"/>
    <property type="match status" value="1"/>
</dbReference>
<dbReference type="EMBL" id="LR796553">
    <property type="protein sequence ID" value="CAB4151607.1"/>
    <property type="molecule type" value="Genomic_DNA"/>
</dbReference>
<gene>
    <name evidence="3" type="ORF">UFOVP586_26</name>
</gene>
<dbReference type="Pfam" id="PF13392">
    <property type="entry name" value="HNH_3"/>
    <property type="match status" value="1"/>
</dbReference>
<protein>
    <submittedName>
        <fullName evidence="3">AP2/ERF domain containing protein</fullName>
    </submittedName>
</protein>
<evidence type="ECO:0000313" key="3">
    <source>
        <dbReference type="EMBL" id="CAB4151607.1"/>
    </source>
</evidence>
<dbReference type="InterPro" id="IPR036955">
    <property type="entry name" value="AP2/ERF_dom_sf"/>
</dbReference>
<feature type="region of interest" description="Disordered" evidence="1">
    <location>
        <begin position="151"/>
        <end position="175"/>
    </location>
</feature>
<dbReference type="InterPro" id="IPR044925">
    <property type="entry name" value="His-Me_finger_sf"/>
</dbReference>
<dbReference type="SUPFAM" id="SSF54060">
    <property type="entry name" value="His-Me finger endonucleases"/>
    <property type="match status" value="1"/>
</dbReference>
<dbReference type="InterPro" id="IPR016177">
    <property type="entry name" value="DNA-bd_dom_sf"/>
</dbReference>
<reference evidence="3" key="1">
    <citation type="submission" date="2020-04" db="EMBL/GenBank/DDBJ databases">
        <authorList>
            <person name="Chiriac C."/>
            <person name="Salcher M."/>
            <person name="Ghai R."/>
            <person name="Kavagutti S V."/>
        </authorList>
    </citation>
    <scope>NUCLEOTIDE SEQUENCE</scope>
</reference>
<organism evidence="3">
    <name type="scientific">uncultured Caudovirales phage</name>
    <dbReference type="NCBI Taxonomy" id="2100421"/>
    <lineage>
        <taxon>Viruses</taxon>
        <taxon>Duplodnaviria</taxon>
        <taxon>Heunggongvirae</taxon>
        <taxon>Uroviricota</taxon>
        <taxon>Caudoviricetes</taxon>
        <taxon>Peduoviridae</taxon>
        <taxon>Maltschvirus</taxon>
        <taxon>Maltschvirus maltsch</taxon>
    </lineage>
</organism>
<accession>A0A6J5N000</accession>
<evidence type="ECO:0000259" key="2">
    <source>
        <dbReference type="Pfam" id="PF13392"/>
    </source>
</evidence>
<sequence>MTIKILTQDRLKELLQYDADTGVFTWLNPTSNRIQRGSICNCHDKHGYIVIRLDSRLYKSHQLAWLYTHGTFAKELDHINQIRNDNRLVNLRVATRAEQMHNAGMLKNNTSGAKGVSWHKAAKKWHARLWVDKKCYSLGYFDTVESAQKERDANHSLLSRRRNDANEPTLVASDS</sequence>
<name>A0A6J5N000_9CAUD</name>
<evidence type="ECO:0000256" key="1">
    <source>
        <dbReference type="SAM" id="MobiDB-lite"/>
    </source>
</evidence>
<feature type="domain" description="HNH nuclease" evidence="2">
    <location>
        <begin position="59"/>
        <end position="100"/>
    </location>
</feature>
<dbReference type="GO" id="GO:0003700">
    <property type="term" value="F:DNA-binding transcription factor activity"/>
    <property type="evidence" value="ECO:0007669"/>
    <property type="project" value="InterPro"/>
</dbReference>
<dbReference type="Gene3D" id="3.90.75.20">
    <property type="match status" value="1"/>
</dbReference>
<proteinExistence type="predicted"/>